<organism evidence="2 3">
    <name type="scientific">Flavobacterium nakdongensis</name>
    <dbReference type="NCBI Taxonomy" id="3073563"/>
    <lineage>
        <taxon>Bacteria</taxon>
        <taxon>Pseudomonadati</taxon>
        <taxon>Bacteroidota</taxon>
        <taxon>Flavobacteriia</taxon>
        <taxon>Flavobacteriales</taxon>
        <taxon>Flavobacteriaceae</taxon>
        <taxon>Flavobacterium</taxon>
    </lineage>
</organism>
<dbReference type="InterPro" id="IPR025381">
    <property type="entry name" value="DUF4296"/>
</dbReference>
<name>A0ABY9RBG1_9FLAO</name>
<evidence type="ECO:0000313" key="2">
    <source>
        <dbReference type="EMBL" id="WMW77994.1"/>
    </source>
</evidence>
<reference evidence="2" key="1">
    <citation type="submission" date="2023-09" db="EMBL/GenBank/DDBJ databases">
        <title>Flavobacterium sp. 20NA77.7 isolated from freshwater.</title>
        <authorList>
            <person name="Le V."/>
            <person name="Ko S.-R."/>
            <person name="Ahn C.-Y."/>
            <person name="Oh H.-M."/>
        </authorList>
    </citation>
    <scope>NUCLEOTIDE SEQUENCE</scope>
    <source>
        <strain evidence="2">20NA77.7</strain>
    </source>
</reference>
<dbReference type="PROSITE" id="PS51257">
    <property type="entry name" value="PROKAR_LIPOPROTEIN"/>
    <property type="match status" value="1"/>
</dbReference>
<dbReference type="Proteomes" id="UP001180481">
    <property type="component" value="Chromosome"/>
</dbReference>
<accession>A0ABY9RBG1</accession>
<feature type="domain" description="DUF4296" evidence="1">
    <location>
        <begin position="24"/>
        <end position="103"/>
    </location>
</feature>
<dbReference type="EMBL" id="CP133721">
    <property type="protein sequence ID" value="WMW77994.1"/>
    <property type="molecule type" value="Genomic_DNA"/>
</dbReference>
<dbReference type="Pfam" id="PF14129">
    <property type="entry name" value="DUF4296"/>
    <property type="match status" value="1"/>
</dbReference>
<keyword evidence="3" id="KW-1185">Reference proteome</keyword>
<protein>
    <submittedName>
        <fullName evidence="2">DUF4296 domain-containing protein</fullName>
    </submittedName>
</protein>
<gene>
    <name evidence="2" type="ORF">RF683_00685</name>
</gene>
<sequence length="109" mass="12532">MNKTVWIVSVILLFSCTSNPVSKPKNLLDEDTMVAIMYDVAVLQAASANAPDQLHQKGIDAKNFIYKKYKIDSATYHQNSRYYAGDVKHYKKMYKKVLERLEQTPTTKQ</sequence>
<evidence type="ECO:0000313" key="3">
    <source>
        <dbReference type="Proteomes" id="UP001180481"/>
    </source>
</evidence>
<evidence type="ECO:0000259" key="1">
    <source>
        <dbReference type="Pfam" id="PF14129"/>
    </source>
</evidence>
<proteinExistence type="predicted"/>
<dbReference type="RefSeq" id="WP_309532320.1">
    <property type="nucleotide sequence ID" value="NZ_CP133721.1"/>
</dbReference>